<reference evidence="2" key="2">
    <citation type="submission" date="2018-05" db="EMBL/GenBank/DDBJ databases">
        <title>OmerRS3 (Oryza meridionalis Reference Sequence Version 3).</title>
        <authorList>
            <person name="Zhang J."/>
            <person name="Kudrna D."/>
            <person name="Lee S."/>
            <person name="Talag J."/>
            <person name="Welchert J."/>
            <person name="Wing R.A."/>
        </authorList>
    </citation>
    <scope>NUCLEOTIDE SEQUENCE [LARGE SCALE GENOMIC DNA]</scope>
    <source>
        <strain evidence="2">cv. OR44</strain>
    </source>
</reference>
<keyword evidence="3" id="KW-1185">Reference proteome</keyword>
<accession>A0A0E0EIV2</accession>
<protein>
    <recommendedName>
        <fullName evidence="4">DUF3778 domain-containing protein</fullName>
    </recommendedName>
</protein>
<dbReference type="Proteomes" id="UP000008021">
    <property type="component" value="Chromosome 8"/>
</dbReference>
<feature type="chain" id="PRO_5002358284" description="DUF3778 domain-containing protein" evidence="1">
    <location>
        <begin position="23"/>
        <end position="80"/>
    </location>
</feature>
<evidence type="ECO:0000313" key="2">
    <source>
        <dbReference type="EnsemblPlants" id="OMERI08G05320.1"/>
    </source>
</evidence>
<feature type="signal peptide" evidence="1">
    <location>
        <begin position="1"/>
        <end position="22"/>
    </location>
</feature>
<name>A0A0E0EIV2_9ORYZ</name>
<reference evidence="2" key="1">
    <citation type="submission" date="2015-04" db="UniProtKB">
        <authorList>
            <consortium name="EnsemblPlants"/>
        </authorList>
    </citation>
    <scope>IDENTIFICATION</scope>
</reference>
<evidence type="ECO:0000256" key="1">
    <source>
        <dbReference type="SAM" id="SignalP"/>
    </source>
</evidence>
<dbReference type="AlphaFoldDB" id="A0A0E0EIV2"/>
<dbReference type="HOGENOM" id="CLU_2593862_0_0_1"/>
<dbReference type="Gramene" id="OMERI08G05320.1">
    <property type="protein sequence ID" value="OMERI08G05320.1"/>
    <property type="gene ID" value="OMERI08G05320"/>
</dbReference>
<proteinExistence type="predicted"/>
<organism evidence="2">
    <name type="scientific">Oryza meridionalis</name>
    <dbReference type="NCBI Taxonomy" id="40149"/>
    <lineage>
        <taxon>Eukaryota</taxon>
        <taxon>Viridiplantae</taxon>
        <taxon>Streptophyta</taxon>
        <taxon>Embryophyta</taxon>
        <taxon>Tracheophyta</taxon>
        <taxon>Spermatophyta</taxon>
        <taxon>Magnoliopsida</taxon>
        <taxon>Liliopsida</taxon>
        <taxon>Poales</taxon>
        <taxon>Poaceae</taxon>
        <taxon>BOP clade</taxon>
        <taxon>Oryzoideae</taxon>
        <taxon>Oryzeae</taxon>
        <taxon>Oryzinae</taxon>
        <taxon>Oryza</taxon>
    </lineage>
</organism>
<evidence type="ECO:0008006" key="4">
    <source>
        <dbReference type="Google" id="ProtNLM"/>
    </source>
</evidence>
<keyword evidence="1" id="KW-0732">Signal</keyword>
<dbReference type="EnsemblPlants" id="OMERI08G05320.1">
    <property type="protein sequence ID" value="OMERI08G05320.1"/>
    <property type="gene ID" value="OMERI08G05320"/>
</dbReference>
<evidence type="ECO:0000313" key="3">
    <source>
        <dbReference type="Proteomes" id="UP000008021"/>
    </source>
</evidence>
<sequence length="80" mass="8528">MRGHADLSFVLNLYGMAPLCAGARGSARPYVASTPPTKTCSRFLGDRAWGLLNIEVLYSDVLVIITSQETKGLTGTGALR</sequence>